<evidence type="ECO:0000313" key="20">
    <source>
        <dbReference type="Proteomes" id="UP001199044"/>
    </source>
</evidence>
<evidence type="ECO:0000256" key="9">
    <source>
        <dbReference type="ARBA" id="ARBA00023204"/>
    </source>
</evidence>
<dbReference type="RefSeq" id="WP_225250677.1">
    <property type="nucleotide sequence ID" value="NZ_JAIWIU010000069.1"/>
</dbReference>
<dbReference type="Pfam" id="PF00293">
    <property type="entry name" value="NUDIX"/>
    <property type="match status" value="1"/>
</dbReference>
<dbReference type="EMBL" id="JAIWIU010000069">
    <property type="protein sequence ID" value="MCA2016748.1"/>
    <property type="molecule type" value="Genomic_DNA"/>
</dbReference>
<comment type="similarity">
    <text evidence="2 17">Belongs to the Nudix hydrolase family.</text>
</comment>
<dbReference type="InterPro" id="IPR047127">
    <property type="entry name" value="MutT-like"/>
</dbReference>
<dbReference type="InterPro" id="IPR000086">
    <property type="entry name" value="NUDIX_hydrolase_dom"/>
</dbReference>
<dbReference type="GO" id="GO:0016787">
    <property type="term" value="F:hydrolase activity"/>
    <property type="evidence" value="ECO:0007669"/>
    <property type="project" value="UniProtKB-KW"/>
</dbReference>
<name>A0ABS7YM40_9VIBR</name>
<evidence type="ECO:0000256" key="10">
    <source>
        <dbReference type="ARBA" id="ARBA00035861"/>
    </source>
</evidence>
<evidence type="ECO:0000256" key="8">
    <source>
        <dbReference type="ARBA" id="ARBA00022842"/>
    </source>
</evidence>
<evidence type="ECO:0000256" key="6">
    <source>
        <dbReference type="ARBA" id="ARBA00022763"/>
    </source>
</evidence>
<evidence type="ECO:0000256" key="2">
    <source>
        <dbReference type="ARBA" id="ARBA00005582"/>
    </source>
</evidence>
<evidence type="ECO:0000256" key="7">
    <source>
        <dbReference type="ARBA" id="ARBA00022801"/>
    </source>
</evidence>
<organism evidence="19 20">
    <name type="scientific">Vibrio tritonius</name>
    <dbReference type="NCBI Taxonomy" id="1435069"/>
    <lineage>
        <taxon>Bacteria</taxon>
        <taxon>Pseudomonadati</taxon>
        <taxon>Pseudomonadota</taxon>
        <taxon>Gammaproteobacteria</taxon>
        <taxon>Vibrionales</taxon>
        <taxon>Vibrionaceae</taxon>
        <taxon>Vibrio</taxon>
    </lineage>
</organism>
<dbReference type="PROSITE" id="PS00893">
    <property type="entry name" value="NUDIX_BOX"/>
    <property type="match status" value="1"/>
</dbReference>
<keyword evidence="20" id="KW-1185">Reference proteome</keyword>
<proteinExistence type="inferred from homology"/>
<dbReference type="PANTHER" id="PTHR47707:SF1">
    <property type="entry name" value="NUDIX HYDROLASE FAMILY PROTEIN"/>
    <property type="match status" value="1"/>
</dbReference>
<evidence type="ECO:0000256" key="3">
    <source>
        <dbReference type="ARBA" id="ARBA00022457"/>
    </source>
</evidence>
<dbReference type="EC" id="3.6.1.55" evidence="12"/>
<keyword evidence="7 17" id="KW-0378">Hydrolase</keyword>
<dbReference type="PROSITE" id="PS51462">
    <property type="entry name" value="NUDIX"/>
    <property type="match status" value="1"/>
</dbReference>
<keyword evidence="3" id="KW-0515">Mutator protein</keyword>
<dbReference type="Proteomes" id="UP001199044">
    <property type="component" value="Unassembled WGS sequence"/>
</dbReference>
<evidence type="ECO:0000256" key="1">
    <source>
        <dbReference type="ARBA" id="ARBA00001946"/>
    </source>
</evidence>
<evidence type="ECO:0000313" key="19">
    <source>
        <dbReference type="EMBL" id="MCA2016748.1"/>
    </source>
</evidence>
<evidence type="ECO:0000256" key="15">
    <source>
        <dbReference type="ARBA" id="ARBA00041979"/>
    </source>
</evidence>
<keyword evidence="5" id="KW-0479">Metal-binding</keyword>
<evidence type="ECO:0000256" key="16">
    <source>
        <dbReference type="ARBA" id="ARBA00042798"/>
    </source>
</evidence>
<gene>
    <name evidence="19" type="ORF">LDJ79_11545</name>
</gene>
<protein>
    <recommendedName>
        <fullName evidence="13">8-oxo-dGTP diphosphatase</fullName>
        <ecNumber evidence="12">3.6.1.55</ecNumber>
    </recommendedName>
    <alternativeName>
        <fullName evidence="16">7,8-dihydro-8-oxoguanine-triphosphatase</fullName>
    </alternativeName>
    <alternativeName>
        <fullName evidence="15">Mutator protein MutT</fullName>
    </alternativeName>
    <alternativeName>
        <fullName evidence="14">dGTP pyrophosphohydrolase</fullName>
    </alternativeName>
</protein>
<accession>A0ABS7YM40</accession>
<evidence type="ECO:0000259" key="18">
    <source>
        <dbReference type="PROSITE" id="PS51462"/>
    </source>
</evidence>
<dbReference type="Gene3D" id="3.90.79.10">
    <property type="entry name" value="Nucleoside Triphosphate Pyrophosphohydrolase"/>
    <property type="match status" value="1"/>
</dbReference>
<evidence type="ECO:0000256" key="13">
    <source>
        <dbReference type="ARBA" id="ARBA00040794"/>
    </source>
</evidence>
<evidence type="ECO:0000256" key="17">
    <source>
        <dbReference type="RuleBase" id="RU003476"/>
    </source>
</evidence>
<evidence type="ECO:0000256" key="11">
    <source>
        <dbReference type="ARBA" id="ARBA00036904"/>
    </source>
</evidence>
<dbReference type="CDD" id="cd02883">
    <property type="entry name" value="NUDIX_Hydrolase"/>
    <property type="match status" value="1"/>
</dbReference>
<keyword evidence="6" id="KW-0227">DNA damage</keyword>
<evidence type="ECO:0000256" key="5">
    <source>
        <dbReference type="ARBA" id="ARBA00022723"/>
    </source>
</evidence>
<sequence>MKNLSMAVVVREGRVLIQERFRRSEGMVLEFPGGSIDSGETPEVAAARELWEETGLEQLAVKGAFQAENEFGGEIHYVVFEGNRSTTPTEVDSTRQQTFFWFEPTQIPVDEFHAADADFIEHQLEQFL</sequence>
<dbReference type="PANTHER" id="PTHR47707">
    <property type="entry name" value="8-OXO-DGTP DIPHOSPHATASE"/>
    <property type="match status" value="1"/>
</dbReference>
<comment type="catalytic activity">
    <reaction evidence="11">
        <text>8-oxo-GTP + H2O = 8-oxo-GMP + diphosphate + H(+)</text>
        <dbReference type="Rhea" id="RHEA:67616"/>
        <dbReference type="ChEBI" id="CHEBI:15377"/>
        <dbReference type="ChEBI" id="CHEBI:15378"/>
        <dbReference type="ChEBI" id="CHEBI:33019"/>
        <dbReference type="ChEBI" id="CHEBI:143553"/>
        <dbReference type="ChEBI" id="CHEBI:145694"/>
    </reaction>
</comment>
<evidence type="ECO:0000256" key="4">
    <source>
        <dbReference type="ARBA" id="ARBA00022705"/>
    </source>
</evidence>
<dbReference type="InterPro" id="IPR020084">
    <property type="entry name" value="NUDIX_hydrolase_CS"/>
</dbReference>
<keyword evidence="8" id="KW-0460">Magnesium</keyword>
<dbReference type="PRINTS" id="PR00502">
    <property type="entry name" value="NUDIXFAMILY"/>
</dbReference>
<dbReference type="SUPFAM" id="SSF55811">
    <property type="entry name" value="Nudix"/>
    <property type="match status" value="1"/>
</dbReference>
<comment type="catalytic activity">
    <reaction evidence="10">
        <text>8-oxo-dGTP + H2O = 8-oxo-dGMP + diphosphate + H(+)</text>
        <dbReference type="Rhea" id="RHEA:31575"/>
        <dbReference type="ChEBI" id="CHEBI:15377"/>
        <dbReference type="ChEBI" id="CHEBI:15378"/>
        <dbReference type="ChEBI" id="CHEBI:33019"/>
        <dbReference type="ChEBI" id="CHEBI:63224"/>
        <dbReference type="ChEBI" id="CHEBI:77896"/>
        <dbReference type="EC" id="3.6.1.55"/>
    </reaction>
</comment>
<evidence type="ECO:0000256" key="12">
    <source>
        <dbReference type="ARBA" id="ARBA00038905"/>
    </source>
</evidence>
<keyword evidence="4" id="KW-0235">DNA replication</keyword>
<comment type="caution">
    <text evidence="19">The sequence shown here is derived from an EMBL/GenBank/DDBJ whole genome shotgun (WGS) entry which is preliminary data.</text>
</comment>
<dbReference type="InterPro" id="IPR015797">
    <property type="entry name" value="NUDIX_hydrolase-like_dom_sf"/>
</dbReference>
<feature type="domain" description="Nudix hydrolase" evidence="18">
    <location>
        <begin position="1"/>
        <end position="125"/>
    </location>
</feature>
<comment type="cofactor">
    <cofactor evidence="1">
        <name>Mg(2+)</name>
        <dbReference type="ChEBI" id="CHEBI:18420"/>
    </cofactor>
</comment>
<reference evidence="20" key="1">
    <citation type="submission" date="2023-07" db="EMBL/GenBank/DDBJ databases">
        <title>Molecular identification of indigenous halophilic bacteria isolated from red sea cost, biodegradation of synthetic dyes and assessment of degraded metabolite toxicity.</title>
        <authorList>
            <person name="Chaieb K."/>
            <person name="Altayb H.N."/>
        </authorList>
    </citation>
    <scope>NUCLEOTIDE SEQUENCE [LARGE SCALE GENOMIC DNA]</scope>
    <source>
        <strain evidence="20">K20</strain>
    </source>
</reference>
<dbReference type="InterPro" id="IPR020476">
    <property type="entry name" value="Nudix_hydrolase"/>
</dbReference>
<keyword evidence="9" id="KW-0234">DNA repair</keyword>
<evidence type="ECO:0000256" key="14">
    <source>
        <dbReference type="ARBA" id="ARBA00041592"/>
    </source>
</evidence>